<dbReference type="EMBL" id="BAAAGS010000036">
    <property type="protein sequence ID" value="GAA0543734.1"/>
    <property type="molecule type" value="Genomic_DNA"/>
</dbReference>
<organism evidence="2 3">
    <name type="scientific">Saccharopolyspora erythraea</name>
    <name type="common">Streptomyces erythraeus</name>
    <dbReference type="NCBI Taxonomy" id="1836"/>
    <lineage>
        <taxon>Bacteria</taxon>
        <taxon>Bacillati</taxon>
        <taxon>Actinomycetota</taxon>
        <taxon>Actinomycetes</taxon>
        <taxon>Pseudonocardiales</taxon>
        <taxon>Pseudonocardiaceae</taxon>
        <taxon>Saccharopolyspora</taxon>
    </lineage>
</organism>
<dbReference type="PROSITE" id="PS51257">
    <property type="entry name" value="PROKAR_LIPOPROTEIN"/>
    <property type="match status" value="1"/>
</dbReference>
<evidence type="ECO:0000313" key="2">
    <source>
        <dbReference type="EMBL" id="GAA0543734.1"/>
    </source>
</evidence>
<proteinExistence type="predicted"/>
<accession>A0ABN1DHF7</accession>
<sequence length="140" mass="14281">MIGKARTVVVLSAAVALSGCAGGGPAPEVVAEASALSGVIPPPHAQVLGAACERGRDQLCKFAVAVDAAQLEPLLAASDFTAELVPGKSASMLPVEGVEPGPRIASGEDQVVHQQTANREILVDRTNPARPVVHVWAFTT</sequence>
<protein>
    <recommendedName>
        <fullName evidence="4">Lipoprotein</fullName>
    </recommendedName>
</protein>
<keyword evidence="3" id="KW-1185">Reference proteome</keyword>
<name>A0ABN1DHF7_SACER</name>
<comment type="caution">
    <text evidence="2">The sequence shown here is derived from an EMBL/GenBank/DDBJ whole genome shotgun (WGS) entry which is preliminary data.</text>
</comment>
<evidence type="ECO:0000313" key="3">
    <source>
        <dbReference type="Proteomes" id="UP001500729"/>
    </source>
</evidence>
<dbReference type="Proteomes" id="UP001500729">
    <property type="component" value="Unassembled WGS sequence"/>
</dbReference>
<evidence type="ECO:0000256" key="1">
    <source>
        <dbReference type="SAM" id="SignalP"/>
    </source>
</evidence>
<gene>
    <name evidence="2" type="ORF">GCM10009533_48400</name>
</gene>
<feature type="signal peptide" evidence="1">
    <location>
        <begin position="1"/>
        <end position="21"/>
    </location>
</feature>
<feature type="chain" id="PRO_5045234800" description="Lipoprotein" evidence="1">
    <location>
        <begin position="22"/>
        <end position="140"/>
    </location>
</feature>
<reference evidence="2 3" key="1">
    <citation type="journal article" date="2019" name="Int. J. Syst. Evol. Microbiol.">
        <title>The Global Catalogue of Microorganisms (GCM) 10K type strain sequencing project: providing services to taxonomists for standard genome sequencing and annotation.</title>
        <authorList>
            <consortium name="The Broad Institute Genomics Platform"/>
            <consortium name="The Broad Institute Genome Sequencing Center for Infectious Disease"/>
            <person name="Wu L."/>
            <person name="Ma J."/>
        </authorList>
    </citation>
    <scope>NUCLEOTIDE SEQUENCE [LARGE SCALE GENOMIC DNA]</scope>
    <source>
        <strain evidence="2 3">JCM 10303</strain>
    </source>
</reference>
<evidence type="ECO:0008006" key="4">
    <source>
        <dbReference type="Google" id="ProtNLM"/>
    </source>
</evidence>
<keyword evidence="1" id="KW-0732">Signal</keyword>
<dbReference type="RefSeq" id="WP_009944590.1">
    <property type="nucleotide sequence ID" value="NZ_BAAAGS010000036.1"/>
</dbReference>